<dbReference type="GeneID" id="114854072"/>
<dbReference type="AlphaFoldDB" id="A0A6P7MBJ4"/>
<proteinExistence type="inferred from homology"/>
<accession>A0A6P7MBJ4</accession>
<reference evidence="8" key="1">
    <citation type="submission" date="2025-08" db="UniProtKB">
        <authorList>
            <consortium name="RefSeq"/>
        </authorList>
    </citation>
    <scope>IDENTIFICATION</scope>
</reference>
<sequence>MGPLMHYWYLWLDRVCVGKTLSTVGKKIVADQLIGSPLIGVWYFLSMDLMEGQTFAEAWEDFKNKFWEIYRMNLYIWPPAQIINFCFITPKFRVLYIYSVSLGWDIYLSYIKHRPES</sequence>
<comment type="subcellular location">
    <subcellularLocation>
        <location evidence="1">Membrane</location>
        <topology evidence="1">Multi-pass membrane protein</topology>
    </subcellularLocation>
</comment>
<dbReference type="Proteomes" id="UP000515150">
    <property type="component" value="Chromosome 4"/>
</dbReference>
<evidence type="ECO:0000313" key="8">
    <source>
        <dbReference type="RefSeq" id="XP_029003980.3"/>
    </source>
</evidence>
<dbReference type="PANTHER" id="PTHR11266">
    <property type="entry name" value="PEROXISOMAL MEMBRANE PROTEIN 2, PXMP2 MPV17"/>
    <property type="match status" value="1"/>
</dbReference>
<dbReference type="GO" id="GO:0005739">
    <property type="term" value="C:mitochondrion"/>
    <property type="evidence" value="ECO:0007669"/>
    <property type="project" value="TreeGrafter"/>
</dbReference>
<evidence type="ECO:0000256" key="2">
    <source>
        <dbReference type="ARBA" id="ARBA00006824"/>
    </source>
</evidence>
<dbReference type="InterPro" id="IPR007248">
    <property type="entry name" value="Mpv17_PMP22"/>
</dbReference>
<dbReference type="RefSeq" id="XP_029003980.3">
    <property type="nucleotide sequence ID" value="XM_029148147.3"/>
</dbReference>
<evidence type="ECO:0000256" key="3">
    <source>
        <dbReference type="ARBA" id="ARBA00022692"/>
    </source>
</evidence>
<dbReference type="KEGG" id="bspl:114854072"/>
<dbReference type="Pfam" id="PF04117">
    <property type="entry name" value="Mpv17_PMP22"/>
    <property type="match status" value="1"/>
</dbReference>
<keyword evidence="3" id="KW-0812">Transmembrane</keyword>
<evidence type="ECO:0000256" key="6">
    <source>
        <dbReference type="RuleBase" id="RU363053"/>
    </source>
</evidence>
<keyword evidence="5" id="KW-0472">Membrane</keyword>
<evidence type="ECO:0000313" key="7">
    <source>
        <dbReference type="Proteomes" id="UP000515150"/>
    </source>
</evidence>
<evidence type="ECO:0000256" key="4">
    <source>
        <dbReference type="ARBA" id="ARBA00022989"/>
    </source>
</evidence>
<keyword evidence="7" id="KW-1185">Reference proteome</keyword>
<gene>
    <name evidence="8" type="primary">LOC114854072</name>
</gene>
<comment type="similarity">
    <text evidence="2 6">Belongs to the peroxisomal membrane protein PXMP2/4 family.</text>
</comment>
<evidence type="ECO:0000256" key="1">
    <source>
        <dbReference type="ARBA" id="ARBA00004141"/>
    </source>
</evidence>
<dbReference type="GO" id="GO:0016020">
    <property type="term" value="C:membrane"/>
    <property type="evidence" value="ECO:0007669"/>
    <property type="project" value="UniProtKB-SubCell"/>
</dbReference>
<evidence type="ECO:0000256" key="5">
    <source>
        <dbReference type="ARBA" id="ARBA00023136"/>
    </source>
</evidence>
<keyword evidence="4" id="KW-1133">Transmembrane helix</keyword>
<dbReference type="OrthoDB" id="10267969at2759"/>
<organism evidence="7 8">
    <name type="scientific">Betta splendens</name>
    <name type="common">Siamese fighting fish</name>
    <dbReference type="NCBI Taxonomy" id="158456"/>
    <lineage>
        <taxon>Eukaryota</taxon>
        <taxon>Metazoa</taxon>
        <taxon>Chordata</taxon>
        <taxon>Craniata</taxon>
        <taxon>Vertebrata</taxon>
        <taxon>Euteleostomi</taxon>
        <taxon>Actinopterygii</taxon>
        <taxon>Neopterygii</taxon>
        <taxon>Teleostei</taxon>
        <taxon>Neoteleostei</taxon>
        <taxon>Acanthomorphata</taxon>
        <taxon>Anabantaria</taxon>
        <taxon>Anabantiformes</taxon>
        <taxon>Anabantoidei</taxon>
        <taxon>Osphronemidae</taxon>
        <taxon>Betta</taxon>
    </lineage>
</organism>
<dbReference type="GO" id="GO:0061668">
    <property type="term" value="P:mitochondrial ribosome assembly"/>
    <property type="evidence" value="ECO:0007669"/>
    <property type="project" value="TreeGrafter"/>
</dbReference>
<dbReference type="InParanoid" id="A0A6P7MBJ4"/>
<name>A0A6P7MBJ4_BETSP</name>
<protein>
    <submittedName>
        <fullName evidence="8">Mpv17-like protein 2</fullName>
    </submittedName>
</protein>
<dbReference type="PANTHER" id="PTHR11266:SF8">
    <property type="entry name" value="MPV17-LIKE PROTEIN 2"/>
    <property type="match status" value="1"/>
</dbReference>